<evidence type="ECO:0000313" key="3">
    <source>
        <dbReference type="Proteomes" id="UP000199687"/>
    </source>
</evidence>
<organism evidence="2 3">
    <name type="scientific">Gracilibacillus ureilyticus</name>
    <dbReference type="NCBI Taxonomy" id="531814"/>
    <lineage>
        <taxon>Bacteria</taxon>
        <taxon>Bacillati</taxon>
        <taxon>Bacillota</taxon>
        <taxon>Bacilli</taxon>
        <taxon>Bacillales</taxon>
        <taxon>Bacillaceae</taxon>
        <taxon>Gracilibacillus</taxon>
    </lineage>
</organism>
<dbReference type="InterPro" id="IPR000182">
    <property type="entry name" value="GNAT_dom"/>
</dbReference>
<dbReference type="Pfam" id="PF13302">
    <property type="entry name" value="Acetyltransf_3"/>
    <property type="match status" value="1"/>
</dbReference>
<protein>
    <submittedName>
        <fullName evidence="2">Acetyltransferase (GNAT) domain-containing protein</fullName>
    </submittedName>
</protein>
<dbReference type="SUPFAM" id="SSF55729">
    <property type="entry name" value="Acyl-CoA N-acyltransferases (Nat)"/>
    <property type="match status" value="1"/>
</dbReference>
<dbReference type="PANTHER" id="PTHR43792:SF16">
    <property type="entry name" value="N-ACETYLTRANSFERASE DOMAIN-CONTAINING PROTEIN"/>
    <property type="match status" value="1"/>
</dbReference>
<keyword evidence="2" id="KW-0808">Transferase</keyword>
<dbReference type="AlphaFoldDB" id="A0A1H9MIZ2"/>
<feature type="domain" description="N-acetyltransferase" evidence="1">
    <location>
        <begin position="6"/>
        <end position="160"/>
    </location>
</feature>
<dbReference type="InterPro" id="IPR016181">
    <property type="entry name" value="Acyl_CoA_acyltransferase"/>
</dbReference>
<dbReference type="STRING" id="531814.SAMN04487944_10211"/>
<dbReference type="EMBL" id="FOGL01000002">
    <property type="protein sequence ID" value="SER23674.1"/>
    <property type="molecule type" value="Genomic_DNA"/>
</dbReference>
<dbReference type="GO" id="GO:0016747">
    <property type="term" value="F:acyltransferase activity, transferring groups other than amino-acyl groups"/>
    <property type="evidence" value="ECO:0007669"/>
    <property type="project" value="InterPro"/>
</dbReference>
<dbReference type="InterPro" id="IPR051531">
    <property type="entry name" value="N-acetyltransferase"/>
</dbReference>
<dbReference type="Proteomes" id="UP000199687">
    <property type="component" value="Unassembled WGS sequence"/>
</dbReference>
<dbReference type="OrthoDB" id="9798081at2"/>
<reference evidence="2 3" key="1">
    <citation type="submission" date="2016-10" db="EMBL/GenBank/DDBJ databases">
        <authorList>
            <person name="de Groot N.N."/>
        </authorList>
    </citation>
    <scope>NUCLEOTIDE SEQUENCE [LARGE SCALE GENOMIC DNA]</scope>
    <source>
        <strain evidence="2 3">CGMCC 1.7727</strain>
    </source>
</reference>
<evidence type="ECO:0000259" key="1">
    <source>
        <dbReference type="PROSITE" id="PS51186"/>
    </source>
</evidence>
<dbReference type="Gene3D" id="3.40.630.30">
    <property type="match status" value="1"/>
</dbReference>
<name>A0A1H9MIZ2_9BACI</name>
<proteinExistence type="predicted"/>
<keyword evidence="3" id="KW-1185">Reference proteome</keyword>
<dbReference type="PROSITE" id="PS51186">
    <property type="entry name" value="GNAT"/>
    <property type="match status" value="1"/>
</dbReference>
<evidence type="ECO:0000313" key="2">
    <source>
        <dbReference type="EMBL" id="SER23674.1"/>
    </source>
</evidence>
<dbReference type="RefSeq" id="WP_089738914.1">
    <property type="nucleotide sequence ID" value="NZ_FOGL01000002.1"/>
</dbReference>
<gene>
    <name evidence="2" type="ORF">SAMN04487944_10211</name>
</gene>
<dbReference type="PANTHER" id="PTHR43792">
    <property type="entry name" value="GNAT FAMILY, PUTATIVE (AFU_ORTHOLOGUE AFUA_3G00765)-RELATED-RELATED"/>
    <property type="match status" value="1"/>
</dbReference>
<accession>A0A1H9MIZ2</accession>
<sequence length="166" mass="19567">METERCNINLTKQSDYNDLVELYHDNRVWDYLGGKRSSQQIEKRISEWINPEENCMYWTVRERISSAFLGCIILTPHYDGEYTQVSYMFLSRYWGNGFAFETVSRVLHHFFKVNINKKLIAEAQSKNTASCSLLKRLGFQEIKKVVRFNSEQIIFAIDYPTISKLA</sequence>